<dbReference type="SUPFAM" id="SSF52172">
    <property type="entry name" value="CheY-like"/>
    <property type="match status" value="1"/>
</dbReference>
<dbReference type="RefSeq" id="WP_028021030.1">
    <property type="nucleotide sequence ID" value="NZ_CABLCA010000011.1"/>
</dbReference>
<dbReference type="InterPro" id="IPR018060">
    <property type="entry name" value="HTH_AraC"/>
</dbReference>
<keyword evidence="2" id="KW-0963">Cytoplasm</keyword>
<dbReference type="Proteomes" id="UP001249240">
    <property type="component" value="Unassembled WGS sequence"/>
</dbReference>
<dbReference type="GO" id="GO:0005737">
    <property type="term" value="C:cytoplasm"/>
    <property type="evidence" value="ECO:0007669"/>
    <property type="project" value="UniProtKB-SubCell"/>
</dbReference>
<dbReference type="CDD" id="cd17536">
    <property type="entry name" value="REC_YesN-like"/>
    <property type="match status" value="1"/>
</dbReference>
<evidence type="ECO:0000256" key="7">
    <source>
        <dbReference type="ARBA" id="ARBA00023163"/>
    </source>
</evidence>
<evidence type="ECO:0000259" key="9">
    <source>
        <dbReference type="PROSITE" id="PS01124"/>
    </source>
</evidence>
<dbReference type="PROSITE" id="PS50110">
    <property type="entry name" value="RESPONSE_REGULATORY"/>
    <property type="match status" value="1"/>
</dbReference>
<dbReference type="PROSITE" id="PS01124">
    <property type="entry name" value="HTH_ARAC_FAMILY_2"/>
    <property type="match status" value="1"/>
</dbReference>
<evidence type="ECO:0000256" key="1">
    <source>
        <dbReference type="ARBA" id="ARBA00004496"/>
    </source>
</evidence>
<dbReference type="PRINTS" id="PR00032">
    <property type="entry name" value="HTHARAC"/>
</dbReference>
<keyword evidence="5" id="KW-0805">Transcription regulation</keyword>
<protein>
    <submittedName>
        <fullName evidence="11">Response regulator</fullName>
    </submittedName>
</protein>
<dbReference type="GO" id="GO:0043565">
    <property type="term" value="F:sequence-specific DNA binding"/>
    <property type="evidence" value="ECO:0007669"/>
    <property type="project" value="InterPro"/>
</dbReference>
<dbReference type="SUPFAM" id="SSF46689">
    <property type="entry name" value="Homeodomain-like"/>
    <property type="match status" value="2"/>
</dbReference>
<dbReference type="InterPro" id="IPR020449">
    <property type="entry name" value="Tscrpt_reg_AraC-type_HTH"/>
</dbReference>
<evidence type="ECO:0000259" key="10">
    <source>
        <dbReference type="PROSITE" id="PS50110"/>
    </source>
</evidence>
<dbReference type="Pfam" id="PF00072">
    <property type="entry name" value="Response_reg"/>
    <property type="match status" value="1"/>
</dbReference>
<evidence type="ECO:0000313" key="11">
    <source>
        <dbReference type="EMBL" id="MDT2536917.1"/>
    </source>
</evidence>
<dbReference type="InterPro" id="IPR018062">
    <property type="entry name" value="HTH_AraC-typ_CS"/>
</dbReference>
<dbReference type="EMBL" id="JARPXM010000001">
    <property type="protein sequence ID" value="MDT2536917.1"/>
    <property type="molecule type" value="Genomic_DNA"/>
</dbReference>
<dbReference type="SMART" id="SM00448">
    <property type="entry name" value="REC"/>
    <property type="match status" value="1"/>
</dbReference>
<proteinExistence type="predicted"/>
<dbReference type="Gene3D" id="3.40.50.2300">
    <property type="match status" value="1"/>
</dbReference>
<dbReference type="InterPro" id="IPR001789">
    <property type="entry name" value="Sig_transdc_resp-reg_receiver"/>
</dbReference>
<dbReference type="Pfam" id="PF12833">
    <property type="entry name" value="HTH_18"/>
    <property type="match status" value="1"/>
</dbReference>
<dbReference type="GO" id="GO:0000160">
    <property type="term" value="P:phosphorelay signal transduction system"/>
    <property type="evidence" value="ECO:0007669"/>
    <property type="project" value="UniProtKB-KW"/>
</dbReference>
<name>A0AAW8SQ69_9ENTE</name>
<evidence type="ECO:0000256" key="3">
    <source>
        <dbReference type="ARBA" id="ARBA00022553"/>
    </source>
</evidence>
<dbReference type="GO" id="GO:0003700">
    <property type="term" value="F:DNA-binding transcription factor activity"/>
    <property type="evidence" value="ECO:0007669"/>
    <property type="project" value="InterPro"/>
</dbReference>
<gene>
    <name evidence="11" type="ORF">P7D78_02170</name>
</gene>
<dbReference type="AlphaFoldDB" id="A0AAW8SQ69"/>
<sequence length="510" mass="59139">MFKVFIVEDEHLIRESLKRNLNQLAETLPLEVVGEASDGEVALSLILEEQPDILLTDIRMPFMNGIELSQEVKKSFPATEIIFISGFDEFTYAKAAIHLQVAEYLLKPIKHDELKSSLEKVIARLEQKKQPIPVDTYSFDVQKNLFLNAIFGNQWSTSEAIEEARRLNRQIAGKKYIVLLVTNYLNKNFADYERFREKLSRLFHSDEELLFSCLSSRFIKIMIFHPNQATLLKKAEDKAIKLYSELNTGESNLVVAIGHPVERISEIENSYETAKQLLEYSVIKTKQNVLHYQDFNEQFQKYQQTLPLKEKLEQISNKELPHLVEEIIQKTEGDENPLLFRLFLLNQLNPLISERNKQSKDPFPLPSQGKLSTIVSDTLLFRTYIEQSLAFLKRTIISDSMGQYRELLEHSITYIKQHFSDSDLTLGSVATHINLSSSHFSTVFSQALGKTFIEYLTEQRLTEAKRLLKETDWKLATIASEIGYNDPNYFSYIFKRKEGLSPKEYRKKNQ</sequence>
<evidence type="ECO:0000256" key="6">
    <source>
        <dbReference type="ARBA" id="ARBA00023125"/>
    </source>
</evidence>
<dbReference type="SMART" id="SM00342">
    <property type="entry name" value="HTH_ARAC"/>
    <property type="match status" value="1"/>
</dbReference>
<keyword evidence="6" id="KW-0238">DNA-binding</keyword>
<evidence type="ECO:0000313" key="12">
    <source>
        <dbReference type="Proteomes" id="UP001249240"/>
    </source>
</evidence>
<evidence type="ECO:0000256" key="8">
    <source>
        <dbReference type="PROSITE-ProRule" id="PRU00169"/>
    </source>
</evidence>
<keyword evidence="7" id="KW-0804">Transcription</keyword>
<evidence type="ECO:0000256" key="4">
    <source>
        <dbReference type="ARBA" id="ARBA00023012"/>
    </source>
</evidence>
<evidence type="ECO:0000256" key="2">
    <source>
        <dbReference type="ARBA" id="ARBA00022490"/>
    </source>
</evidence>
<comment type="caution">
    <text evidence="11">The sequence shown here is derived from an EMBL/GenBank/DDBJ whole genome shotgun (WGS) entry which is preliminary data.</text>
</comment>
<feature type="modified residue" description="4-aspartylphosphate" evidence="8">
    <location>
        <position position="57"/>
    </location>
</feature>
<dbReference type="Gene3D" id="1.10.10.60">
    <property type="entry name" value="Homeodomain-like"/>
    <property type="match status" value="2"/>
</dbReference>
<organism evidence="11 12">
    <name type="scientific">Enterococcus raffinosus</name>
    <dbReference type="NCBI Taxonomy" id="71452"/>
    <lineage>
        <taxon>Bacteria</taxon>
        <taxon>Bacillati</taxon>
        <taxon>Bacillota</taxon>
        <taxon>Bacilli</taxon>
        <taxon>Lactobacillales</taxon>
        <taxon>Enterococcaceae</taxon>
        <taxon>Enterococcus</taxon>
    </lineage>
</organism>
<dbReference type="InterPro" id="IPR011006">
    <property type="entry name" value="CheY-like_superfamily"/>
</dbReference>
<dbReference type="InterPro" id="IPR009057">
    <property type="entry name" value="Homeodomain-like_sf"/>
</dbReference>
<evidence type="ECO:0000256" key="5">
    <source>
        <dbReference type="ARBA" id="ARBA00023015"/>
    </source>
</evidence>
<dbReference type="PROSITE" id="PS00041">
    <property type="entry name" value="HTH_ARAC_FAMILY_1"/>
    <property type="match status" value="1"/>
</dbReference>
<keyword evidence="3 8" id="KW-0597">Phosphoprotein</keyword>
<dbReference type="PANTHER" id="PTHR42713">
    <property type="entry name" value="HISTIDINE KINASE-RELATED"/>
    <property type="match status" value="1"/>
</dbReference>
<comment type="subcellular location">
    <subcellularLocation>
        <location evidence="1">Cytoplasm</location>
    </subcellularLocation>
</comment>
<dbReference type="PANTHER" id="PTHR42713:SF3">
    <property type="entry name" value="TRANSCRIPTIONAL REGULATORY PROTEIN HPTR"/>
    <property type="match status" value="1"/>
</dbReference>
<feature type="domain" description="HTH araC/xylS-type" evidence="9">
    <location>
        <begin position="409"/>
        <end position="508"/>
    </location>
</feature>
<keyword evidence="4" id="KW-0902">Two-component regulatory system</keyword>
<reference evidence="11" key="1">
    <citation type="submission" date="2023-03" db="EMBL/GenBank/DDBJ databases">
        <authorList>
            <person name="Shen W."/>
            <person name="Cai J."/>
        </authorList>
    </citation>
    <scope>NUCLEOTIDE SEQUENCE</scope>
    <source>
        <strain evidence="11">B646-2</strain>
    </source>
</reference>
<dbReference type="InterPro" id="IPR051552">
    <property type="entry name" value="HptR"/>
</dbReference>
<feature type="domain" description="Response regulatory" evidence="10">
    <location>
        <begin position="3"/>
        <end position="122"/>
    </location>
</feature>
<accession>A0AAW8SQ69</accession>